<protein>
    <recommendedName>
        <fullName evidence="1">Integrase core domain-containing protein</fullName>
    </recommendedName>
</protein>
<feature type="domain" description="Integrase core" evidence="1">
    <location>
        <begin position="3"/>
        <end position="91"/>
    </location>
</feature>
<dbReference type="Proteomes" id="UP001222325">
    <property type="component" value="Unassembled WGS sequence"/>
</dbReference>
<dbReference type="EMBL" id="JARJCN010000034">
    <property type="protein sequence ID" value="KAJ7085423.1"/>
    <property type="molecule type" value="Genomic_DNA"/>
</dbReference>
<accession>A0AAD6U181</accession>
<name>A0AAD6U181_9AGAR</name>
<dbReference type="Pfam" id="PF24764">
    <property type="entry name" value="rva_4"/>
    <property type="match status" value="1"/>
</dbReference>
<comment type="caution">
    <text evidence="2">The sequence shown here is derived from an EMBL/GenBank/DDBJ whole genome shotgun (WGS) entry which is preliminary data.</text>
</comment>
<feature type="non-terminal residue" evidence="2">
    <location>
        <position position="276"/>
    </location>
</feature>
<evidence type="ECO:0000313" key="3">
    <source>
        <dbReference type="Proteomes" id="UP001222325"/>
    </source>
</evidence>
<keyword evidence="3" id="KW-1185">Reference proteome</keyword>
<gene>
    <name evidence="2" type="ORF">B0H15DRAFT_783045</name>
</gene>
<dbReference type="InterPro" id="IPR058913">
    <property type="entry name" value="Integrase_dom_put"/>
</dbReference>
<sequence>SSSTHNTRIERLWVEVGSQFARRWRAFFYRLEALHQLDRTNPNHLWLLHRLFLDMINKDCAGFQAEWNAHPISGEGHDQSPNDMFLLGQLEGGVYTDDDHDDCAGVHPDVIRELYGVHGPVTERIPGETGAGQLEDEDIPFLDETGLELDTEDWEDVIEQIETANEHQFHPQPVSVPKHSNPFSDDASAVFEESLAEAERLQVIPPGYGLQPQEWENGVYPAFEIIRSGRKGSKELRVALPDSIWRPRAEMWGRALAVLNQVTYMYEGGGSGSESD</sequence>
<organism evidence="2 3">
    <name type="scientific">Mycena belliarum</name>
    <dbReference type="NCBI Taxonomy" id="1033014"/>
    <lineage>
        <taxon>Eukaryota</taxon>
        <taxon>Fungi</taxon>
        <taxon>Dikarya</taxon>
        <taxon>Basidiomycota</taxon>
        <taxon>Agaricomycotina</taxon>
        <taxon>Agaricomycetes</taxon>
        <taxon>Agaricomycetidae</taxon>
        <taxon>Agaricales</taxon>
        <taxon>Marasmiineae</taxon>
        <taxon>Mycenaceae</taxon>
        <taxon>Mycena</taxon>
    </lineage>
</organism>
<reference evidence="2" key="1">
    <citation type="submission" date="2023-03" db="EMBL/GenBank/DDBJ databases">
        <title>Massive genome expansion in bonnet fungi (Mycena s.s.) driven by repeated elements and novel gene families across ecological guilds.</title>
        <authorList>
            <consortium name="Lawrence Berkeley National Laboratory"/>
            <person name="Harder C.B."/>
            <person name="Miyauchi S."/>
            <person name="Viragh M."/>
            <person name="Kuo A."/>
            <person name="Thoen E."/>
            <person name="Andreopoulos B."/>
            <person name="Lu D."/>
            <person name="Skrede I."/>
            <person name="Drula E."/>
            <person name="Henrissat B."/>
            <person name="Morin E."/>
            <person name="Kohler A."/>
            <person name="Barry K."/>
            <person name="LaButti K."/>
            <person name="Morin E."/>
            <person name="Salamov A."/>
            <person name="Lipzen A."/>
            <person name="Mereny Z."/>
            <person name="Hegedus B."/>
            <person name="Baldrian P."/>
            <person name="Stursova M."/>
            <person name="Weitz H."/>
            <person name="Taylor A."/>
            <person name="Grigoriev I.V."/>
            <person name="Nagy L.G."/>
            <person name="Martin F."/>
            <person name="Kauserud H."/>
        </authorList>
    </citation>
    <scope>NUCLEOTIDE SEQUENCE</scope>
    <source>
        <strain evidence="2">CBHHK173m</strain>
    </source>
</reference>
<evidence type="ECO:0000313" key="2">
    <source>
        <dbReference type="EMBL" id="KAJ7085423.1"/>
    </source>
</evidence>
<proteinExistence type="predicted"/>
<evidence type="ECO:0000259" key="1">
    <source>
        <dbReference type="Pfam" id="PF24764"/>
    </source>
</evidence>
<dbReference type="AlphaFoldDB" id="A0AAD6U181"/>